<comment type="caution">
    <text evidence="1">The sequence shown here is derived from an EMBL/GenBank/DDBJ whole genome shotgun (WGS) entry which is preliminary data.</text>
</comment>
<proteinExistence type="predicted"/>
<sequence>MTTVDDLTISLRIDETSNLGKLQKQLTALVGPKGDKPIGLGAGMDLNLKRDISIIKTKLEYITHIAPGIDPKKLALTASALYTRFKDPQMSKNILGKLGQNEEWLRDIQEILTGIATGTTEMKAPKILALVTLL</sequence>
<dbReference type="AlphaFoldDB" id="A0A0F8XV49"/>
<reference evidence="1" key="1">
    <citation type="journal article" date="2015" name="Nature">
        <title>Complex archaea that bridge the gap between prokaryotes and eukaryotes.</title>
        <authorList>
            <person name="Spang A."/>
            <person name="Saw J.H."/>
            <person name="Jorgensen S.L."/>
            <person name="Zaremba-Niedzwiedzka K."/>
            <person name="Martijn J."/>
            <person name="Lind A.E."/>
            <person name="van Eijk R."/>
            <person name="Schleper C."/>
            <person name="Guy L."/>
            <person name="Ettema T.J."/>
        </authorList>
    </citation>
    <scope>NUCLEOTIDE SEQUENCE</scope>
</reference>
<name>A0A0F8XV49_9ZZZZ</name>
<protein>
    <submittedName>
        <fullName evidence="1">Uncharacterized protein</fullName>
    </submittedName>
</protein>
<gene>
    <name evidence="1" type="ORF">LCGC14_2898610</name>
</gene>
<accession>A0A0F8XV49</accession>
<evidence type="ECO:0000313" key="1">
    <source>
        <dbReference type="EMBL" id="KKK72967.1"/>
    </source>
</evidence>
<organism evidence="1">
    <name type="scientific">marine sediment metagenome</name>
    <dbReference type="NCBI Taxonomy" id="412755"/>
    <lineage>
        <taxon>unclassified sequences</taxon>
        <taxon>metagenomes</taxon>
        <taxon>ecological metagenomes</taxon>
    </lineage>
</organism>
<feature type="non-terminal residue" evidence="1">
    <location>
        <position position="134"/>
    </location>
</feature>
<dbReference type="EMBL" id="LAZR01056998">
    <property type="protein sequence ID" value="KKK72967.1"/>
    <property type="molecule type" value="Genomic_DNA"/>
</dbReference>